<evidence type="ECO:0000256" key="1">
    <source>
        <dbReference type="SAM" id="SignalP"/>
    </source>
</evidence>
<dbReference type="AlphaFoldDB" id="T1E2I2"/>
<keyword evidence="1" id="KW-0732">Signal</keyword>
<feature type="chain" id="PRO_5004587160" evidence="1">
    <location>
        <begin position="22"/>
        <end position="164"/>
    </location>
</feature>
<feature type="signal peptide" evidence="1">
    <location>
        <begin position="1"/>
        <end position="21"/>
    </location>
</feature>
<protein>
    <submittedName>
        <fullName evidence="2">Putative 34 kDa secreted protein</fullName>
    </submittedName>
</protein>
<name>T1E2I2_9DIPT</name>
<proteinExistence type="evidence at transcript level"/>
<evidence type="ECO:0000313" key="2">
    <source>
        <dbReference type="EMBL" id="JAA94163.1"/>
    </source>
</evidence>
<dbReference type="EMBL" id="GALA01000689">
    <property type="protein sequence ID" value="JAA94163.1"/>
    <property type="molecule type" value="mRNA"/>
</dbReference>
<accession>T1E2I2</accession>
<sequence>MWFYSFVFAFLVLALAATVLSRPASEPSPNEGCSISEQDLNDLRSALRIAASANKNLAEHILTSESKQSLEACPMLANVVHSLRSVSSKLQNMKSRSADDGQIEVLRGEFEEKIGEIIKRRDIFERAAGQSATQQQGATVERITALQNEMNQLCADIEEQTRKL</sequence>
<organism evidence="2">
    <name type="scientific">Psorophora albipes</name>
    <dbReference type="NCBI Taxonomy" id="869069"/>
    <lineage>
        <taxon>Eukaryota</taxon>
        <taxon>Metazoa</taxon>
        <taxon>Ecdysozoa</taxon>
        <taxon>Arthropoda</taxon>
        <taxon>Hexapoda</taxon>
        <taxon>Insecta</taxon>
        <taxon>Pterygota</taxon>
        <taxon>Neoptera</taxon>
        <taxon>Endopterygota</taxon>
        <taxon>Diptera</taxon>
        <taxon>Nematocera</taxon>
        <taxon>Culicoidea</taxon>
        <taxon>Culicidae</taxon>
        <taxon>Culicinae</taxon>
        <taxon>Aedini</taxon>
        <taxon>Psorophora</taxon>
    </lineage>
</organism>
<reference evidence="2" key="1">
    <citation type="journal article" date="2013" name="BMC Genomics">
        <title>A deep insight into the sialotranscriptome of the mosquito, Psorophora albipes.</title>
        <authorList>
            <person name="Chagas A.C."/>
            <person name="Calvo E."/>
            <person name="Rios-Velasquez C.M."/>
            <person name="Pessoa F.A."/>
            <person name="Medeiros J.F."/>
            <person name="Ribeiro J.M."/>
        </authorList>
    </citation>
    <scope>NUCLEOTIDE SEQUENCE</scope>
</reference>